<dbReference type="AlphaFoldDB" id="A0A0V1HHQ2"/>
<gene>
    <name evidence="3" type="ORF">T4B_13789</name>
</gene>
<reference evidence="3 4" key="1">
    <citation type="submission" date="2015-01" db="EMBL/GenBank/DDBJ databases">
        <title>Evolution of Trichinella species and genotypes.</title>
        <authorList>
            <person name="Korhonen P.K."/>
            <person name="Edoardo P."/>
            <person name="Giuseppe L.R."/>
            <person name="Gasser R.B."/>
        </authorList>
    </citation>
    <scope>NUCLEOTIDE SEQUENCE [LARGE SCALE GENOMIC DNA]</scope>
    <source>
        <strain evidence="3">ISS588</strain>
    </source>
</reference>
<protein>
    <recommendedName>
        <fullName evidence="2">PiggyBac transposable element-derived protein domain-containing protein</fullName>
    </recommendedName>
</protein>
<organism evidence="3 4">
    <name type="scientific">Trichinella pseudospiralis</name>
    <name type="common">Parasitic roundworm</name>
    <dbReference type="NCBI Taxonomy" id="6337"/>
    <lineage>
        <taxon>Eukaryota</taxon>
        <taxon>Metazoa</taxon>
        <taxon>Ecdysozoa</taxon>
        <taxon>Nematoda</taxon>
        <taxon>Enoplea</taxon>
        <taxon>Dorylaimia</taxon>
        <taxon>Trichinellida</taxon>
        <taxon>Trichinellidae</taxon>
        <taxon>Trichinella</taxon>
    </lineage>
</organism>
<feature type="domain" description="PiggyBac transposable element-derived protein" evidence="2">
    <location>
        <begin position="101"/>
        <end position="226"/>
    </location>
</feature>
<comment type="caution">
    <text evidence="3">The sequence shown here is derived from an EMBL/GenBank/DDBJ whole genome shotgun (WGS) entry which is preliminary data.</text>
</comment>
<name>A0A0V1HHQ2_TRIPS</name>
<evidence type="ECO:0000313" key="4">
    <source>
        <dbReference type="Proteomes" id="UP000054805"/>
    </source>
</evidence>
<sequence length="410" mass="46880">MAADTAKDNGETVCLQCYKNDPRTNTGSRHSKDELAVIWDTWIKNLPETYNPSENVAVDDRLYPFKVLGSPLFKVKLCMEYANLNWQAVKWNSREEPRHAKLRKKNLTLVGTVKKNKLDCELDQELLHLQGRELNSSRFVFSEDCTIVSYVPKKNKNVLVLSTMHNDDRVSDGKSSKPDIILHYNNTKGGEDNLDKMASTYSRQRMTTRWLLVMFYIIDVSAYNAYVLWTEKHLTWNAGLLHKRQLLLEKLGKALVQPERMRRKTLPRTAAASRQLKGCEKMLSSHLQAPPLIRIEVNKILSQLHASVEAAIERIKLITSFADETSLKMLNVNAMSLENIALSLKPLFESEDKISALEKSADCNLHCLTSTVNEDTELSTLKETVVVAEEYITEQKFNSIIQYLKRSFPS</sequence>
<dbReference type="PANTHER" id="PTHR46599:SF6">
    <property type="entry name" value="DUAL SPECIFICITY PHOSPHATASE 26"/>
    <property type="match status" value="1"/>
</dbReference>
<keyword evidence="1" id="KW-0472">Membrane</keyword>
<proteinExistence type="predicted"/>
<evidence type="ECO:0000256" key="1">
    <source>
        <dbReference type="SAM" id="Phobius"/>
    </source>
</evidence>
<evidence type="ECO:0000313" key="3">
    <source>
        <dbReference type="EMBL" id="KRZ10299.1"/>
    </source>
</evidence>
<dbReference type="PANTHER" id="PTHR46599">
    <property type="entry name" value="PIGGYBAC TRANSPOSABLE ELEMENT-DERIVED PROTEIN 4"/>
    <property type="match status" value="1"/>
</dbReference>
<feature type="transmembrane region" description="Helical" evidence="1">
    <location>
        <begin position="210"/>
        <end position="229"/>
    </location>
</feature>
<dbReference type="Pfam" id="PF13843">
    <property type="entry name" value="DDE_Tnp_1_7"/>
    <property type="match status" value="1"/>
</dbReference>
<accession>A0A0V1HHQ2</accession>
<keyword evidence="4" id="KW-1185">Reference proteome</keyword>
<evidence type="ECO:0000259" key="2">
    <source>
        <dbReference type="Pfam" id="PF13843"/>
    </source>
</evidence>
<dbReference type="Proteomes" id="UP000054805">
    <property type="component" value="Unassembled WGS sequence"/>
</dbReference>
<keyword evidence="1" id="KW-0812">Transmembrane</keyword>
<keyword evidence="1" id="KW-1133">Transmembrane helix</keyword>
<dbReference type="InterPro" id="IPR029526">
    <property type="entry name" value="PGBD"/>
</dbReference>
<dbReference type="EMBL" id="JYDS01000367">
    <property type="protein sequence ID" value="KRZ10299.1"/>
    <property type="molecule type" value="Genomic_DNA"/>
</dbReference>